<name>A0A1E7EQX3_9STRA</name>
<evidence type="ECO:0000313" key="3">
    <source>
        <dbReference type="EMBL" id="OEU08342.1"/>
    </source>
</evidence>
<feature type="repeat" description="TPR" evidence="1">
    <location>
        <begin position="679"/>
        <end position="712"/>
    </location>
</feature>
<dbReference type="SUPFAM" id="SSF48452">
    <property type="entry name" value="TPR-like"/>
    <property type="match status" value="3"/>
</dbReference>
<feature type="compositionally biased region" description="Low complexity" evidence="2">
    <location>
        <begin position="76"/>
        <end position="103"/>
    </location>
</feature>
<dbReference type="InterPro" id="IPR011990">
    <property type="entry name" value="TPR-like_helical_dom_sf"/>
</dbReference>
<dbReference type="InterPro" id="IPR053019">
    <property type="entry name" value="GATA_zinc_finger"/>
</dbReference>
<feature type="region of interest" description="Disordered" evidence="2">
    <location>
        <begin position="51"/>
        <end position="137"/>
    </location>
</feature>
<feature type="compositionally biased region" description="Low complexity" evidence="2">
    <location>
        <begin position="253"/>
        <end position="297"/>
    </location>
</feature>
<feature type="region of interest" description="Disordered" evidence="2">
    <location>
        <begin position="437"/>
        <end position="459"/>
    </location>
</feature>
<feature type="region of interest" description="Disordered" evidence="2">
    <location>
        <begin position="388"/>
        <end position="420"/>
    </location>
</feature>
<keyword evidence="4" id="KW-1185">Reference proteome</keyword>
<reference evidence="3 4" key="1">
    <citation type="submission" date="2016-09" db="EMBL/GenBank/DDBJ databases">
        <title>Extensive genetic diversity and differential bi-allelic expression allows diatom success in the polar Southern Ocean.</title>
        <authorList>
            <consortium name="DOE Joint Genome Institute"/>
            <person name="Mock T."/>
            <person name="Otillar R.P."/>
            <person name="Strauss J."/>
            <person name="Dupont C."/>
            <person name="Frickenhaus S."/>
            <person name="Maumus F."/>
            <person name="Mcmullan M."/>
            <person name="Sanges R."/>
            <person name="Schmutz J."/>
            <person name="Toseland A."/>
            <person name="Valas R."/>
            <person name="Veluchamy A."/>
            <person name="Ward B.J."/>
            <person name="Allen A."/>
            <person name="Barry K."/>
            <person name="Falciatore A."/>
            <person name="Ferrante M."/>
            <person name="Fortunato A.E."/>
            <person name="Gloeckner G."/>
            <person name="Gruber A."/>
            <person name="Hipkin R."/>
            <person name="Janech M."/>
            <person name="Kroth P."/>
            <person name="Leese F."/>
            <person name="Lindquist E."/>
            <person name="Lyon B.R."/>
            <person name="Martin J."/>
            <person name="Mayer C."/>
            <person name="Parker M."/>
            <person name="Quesneville H."/>
            <person name="Raymond J."/>
            <person name="Uhlig C."/>
            <person name="Valentin K.U."/>
            <person name="Worden A.Z."/>
            <person name="Armbrust E.V."/>
            <person name="Bowler C."/>
            <person name="Green B."/>
            <person name="Moulton V."/>
            <person name="Van Oosterhout C."/>
            <person name="Grigoriev I."/>
        </authorList>
    </citation>
    <scope>NUCLEOTIDE SEQUENCE [LARGE SCALE GENOMIC DNA]</scope>
    <source>
        <strain evidence="3 4">CCMP1102</strain>
    </source>
</reference>
<feature type="compositionally biased region" description="Low complexity" evidence="2">
    <location>
        <begin position="437"/>
        <end position="454"/>
    </location>
</feature>
<feature type="compositionally biased region" description="Polar residues" evidence="2">
    <location>
        <begin position="53"/>
        <end position="73"/>
    </location>
</feature>
<keyword evidence="1" id="KW-0802">TPR repeat</keyword>
<dbReference type="Pfam" id="PF13424">
    <property type="entry name" value="TPR_12"/>
    <property type="match status" value="1"/>
</dbReference>
<dbReference type="SMART" id="SM00028">
    <property type="entry name" value="TPR"/>
    <property type="match status" value="6"/>
</dbReference>
<proteinExistence type="predicted"/>
<feature type="compositionally biased region" description="Basic and acidic residues" evidence="2">
    <location>
        <begin position="518"/>
        <end position="532"/>
    </location>
</feature>
<dbReference type="AlphaFoldDB" id="A0A1E7EQX3"/>
<dbReference type="Pfam" id="PF13176">
    <property type="entry name" value="TPR_7"/>
    <property type="match status" value="1"/>
</dbReference>
<dbReference type="Pfam" id="PF13181">
    <property type="entry name" value="TPR_8"/>
    <property type="match status" value="1"/>
</dbReference>
<protein>
    <submittedName>
        <fullName evidence="3">TPR-like protein</fullName>
    </submittedName>
</protein>
<gene>
    <name evidence="3" type="ORF">FRACYDRAFT_264681</name>
</gene>
<accession>A0A1E7EQX3</accession>
<feature type="compositionally biased region" description="Low complexity" evidence="2">
    <location>
        <begin position="202"/>
        <end position="239"/>
    </location>
</feature>
<dbReference type="InParanoid" id="A0A1E7EQX3"/>
<dbReference type="OrthoDB" id="5986190at2759"/>
<organism evidence="3 4">
    <name type="scientific">Fragilariopsis cylindrus CCMP1102</name>
    <dbReference type="NCBI Taxonomy" id="635003"/>
    <lineage>
        <taxon>Eukaryota</taxon>
        <taxon>Sar</taxon>
        <taxon>Stramenopiles</taxon>
        <taxon>Ochrophyta</taxon>
        <taxon>Bacillariophyta</taxon>
        <taxon>Bacillariophyceae</taxon>
        <taxon>Bacillariophycidae</taxon>
        <taxon>Bacillariales</taxon>
        <taxon>Bacillariaceae</taxon>
        <taxon>Fragilariopsis</taxon>
    </lineage>
</organism>
<feature type="compositionally biased region" description="Basic residues" evidence="2">
    <location>
        <begin position="240"/>
        <end position="252"/>
    </location>
</feature>
<feature type="compositionally biased region" description="Polar residues" evidence="2">
    <location>
        <begin position="298"/>
        <end position="313"/>
    </location>
</feature>
<dbReference type="Gene3D" id="1.25.40.10">
    <property type="entry name" value="Tetratricopeptide repeat domain"/>
    <property type="match status" value="2"/>
</dbReference>
<evidence type="ECO:0000313" key="4">
    <source>
        <dbReference type="Proteomes" id="UP000095751"/>
    </source>
</evidence>
<dbReference type="PANTHER" id="PTHR23353:SF23">
    <property type="entry name" value="PROTEIN HAIRLESS"/>
    <property type="match status" value="1"/>
</dbReference>
<evidence type="ECO:0000256" key="1">
    <source>
        <dbReference type="PROSITE-ProRule" id="PRU00339"/>
    </source>
</evidence>
<feature type="region of interest" description="Disordered" evidence="2">
    <location>
        <begin position="509"/>
        <end position="534"/>
    </location>
</feature>
<evidence type="ECO:0000256" key="2">
    <source>
        <dbReference type="SAM" id="MobiDB-lite"/>
    </source>
</evidence>
<feature type="compositionally biased region" description="Basic residues" evidence="2">
    <location>
        <begin position="118"/>
        <end position="130"/>
    </location>
</feature>
<dbReference type="PROSITE" id="PS50005">
    <property type="entry name" value="TPR"/>
    <property type="match status" value="2"/>
</dbReference>
<dbReference type="EMBL" id="KV784381">
    <property type="protein sequence ID" value="OEU08342.1"/>
    <property type="molecule type" value="Genomic_DNA"/>
</dbReference>
<feature type="repeat" description="TPR" evidence="1">
    <location>
        <begin position="758"/>
        <end position="791"/>
    </location>
</feature>
<sequence>MLGDTWYCIDEQENRVEHSESTRLQYEETDLCAVSGFNETITRINRKAAASEGFSTGTSNTIAKTSSSPTVKTLLNDDNSSSSSNININRNSSNNNNNNSDSNGSMKTHEEDNLNNKSSRRSNSSRRYRRHTMDHQIHDEYTAVSSLQSAITEKLDEGTSLMMNNDYDEMGDDPIALTTSSSHIRRLHRNSTGHLTACGNHSTSSDSSSIILASSSTPSGSSSSPTKTTTTSNSTTSTKKTTRGSKQKRRSSFAKAASSVLATSRNWLSTPSRSSSSGSNSNSSNNSKNSNTPTMSSFREQSTNNNGCDGPNVMQQRWYTSEQTRLHSLAEEMYLGENLGRAIDYWEQSLELAGKNTKYSNLTDKTKVLCMLMDLHFQESQRLQLEEKECPKQQQQQQESSTIERMPFSMSRCDGSSSTTDISIRSLSLEEAIMPSFQSQEKQKQQYSSSNNSSLDYHKRKAKRVAHQIKSVLVQPTWLRRNVSLMEFLCDAELWELALIVANKLIGGESSSEDGEQGDDKDIHKRPSEEKLTVSPKRLATLHFNISSLRLHSHRQGEALRHLQATIQCLEQVPIDQRDMTMYVQALQLVAAEYQQQGKSMLALQSYEEQRKHSPSEQHARISCQIAEVYISEGQLELAIKELEAAHDLHHNNNSNNNNDDNDDDDQATGKATISAIRLQLLQTKGDVYCRLGRMDESMQVYQQALRETKNPAEEAKLLYIMGRLCIRMGRTQDAISCFTHELEITQRELGAHHLSVSVIYQSIAKIYEEISDYNMSIYYYNKALKIELSVMQDLHSVVSSCSKCDTARMCDVHANIRSQLLGQIRETKKNLGRIHFQLGDFDGALKASLGNDQL</sequence>
<dbReference type="PANTHER" id="PTHR23353">
    <property type="entry name" value="RAB-GAP/TBC-RELATED"/>
    <property type="match status" value="1"/>
</dbReference>
<dbReference type="Proteomes" id="UP000095751">
    <property type="component" value="Unassembled WGS sequence"/>
</dbReference>
<dbReference type="InterPro" id="IPR019734">
    <property type="entry name" value="TPR_rpt"/>
</dbReference>
<dbReference type="KEGG" id="fcy:FRACYDRAFT_264681"/>
<feature type="region of interest" description="Disordered" evidence="2">
    <location>
        <begin position="194"/>
        <end position="313"/>
    </location>
</feature>